<organism evidence="2 3">
    <name type="scientific">Clostridium perfringens</name>
    <dbReference type="NCBI Taxonomy" id="1502"/>
    <lineage>
        <taxon>Bacteria</taxon>
        <taxon>Bacillati</taxon>
        <taxon>Bacillota</taxon>
        <taxon>Clostridia</taxon>
        <taxon>Eubacteriales</taxon>
        <taxon>Clostridiaceae</taxon>
        <taxon>Clostridium</taxon>
    </lineage>
</organism>
<feature type="transmembrane region" description="Helical" evidence="1">
    <location>
        <begin position="20"/>
        <end position="46"/>
    </location>
</feature>
<proteinExistence type="predicted"/>
<accession>A0AAW9IWR4</accession>
<name>A0AAW9IWR4_CLOPF</name>
<evidence type="ECO:0000313" key="3">
    <source>
        <dbReference type="Proteomes" id="UP001292368"/>
    </source>
</evidence>
<keyword evidence="1" id="KW-0812">Transmembrane</keyword>
<comment type="caution">
    <text evidence="2">The sequence shown here is derived from an EMBL/GenBank/DDBJ whole genome shotgun (WGS) entry which is preliminary data.</text>
</comment>
<protein>
    <submittedName>
        <fullName evidence="2">PTS ascorbate transporter subunit IIC</fullName>
    </submittedName>
</protein>
<keyword evidence="1" id="KW-1133">Transmembrane helix</keyword>
<gene>
    <name evidence="2" type="ORF">GNF77_16680</name>
</gene>
<keyword evidence="1" id="KW-0472">Membrane</keyword>
<evidence type="ECO:0000313" key="2">
    <source>
        <dbReference type="EMBL" id="MDZ5010501.1"/>
    </source>
</evidence>
<dbReference type="Proteomes" id="UP001292368">
    <property type="component" value="Unassembled WGS sequence"/>
</dbReference>
<feature type="non-terminal residue" evidence="2">
    <location>
        <position position="1"/>
    </location>
</feature>
<evidence type="ECO:0000256" key="1">
    <source>
        <dbReference type="SAM" id="Phobius"/>
    </source>
</evidence>
<sequence length="77" mass="8766">YYFQLAQFGGWHGNFDFATVWPVIGILMNKLQYVGVGIAIIALLAIPQLQYMKNKKGYFKLAENYDEYIAEKAAGEI</sequence>
<reference evidence="2" key="1">
    <citation type="submission" date="2019-11" db="EMBL/GenBank/DDBJ databases">
        <title>Characterization of Clostridium perfringens isolates from swine manure treated agricultural soils.</title>
        <authorList>
            <person name="Wushke S.T."/>
        </authorList>
    </citation>
    <scope>NUCLEOTIDE SEQUENCE</scope>
    <source>
        <strain evidence="2">V2</strain>
    </source>
</reference>
<dbReference type="EMBL" id="WNVM01000453">
    <property type="protein sequence ID" value="MDZ5010501.1"/>
    <property type="molecule type" value="Genomic_DNA"/>
</dbReference>
<dbReference type="AlphaFoldDB" id="A0AAW9IWR4"/>